<keyword evidence="3" id="KW-1185">Reference proteome</keyword>
<dbReference type="Gene3D" id="3.40.50.2300">
    <property type="match status" value="1"/>
</dbReference>
<evidence type="ECO:0000259" key="1">
    <source>
        <dbReference type="Pfam" id="PF13614"/>
    </source>
</evidence>
<dbReference type="PANTHER" id="PTHR43384:SF13">
    <property type="entry name" value="SLR0110 PROTEIN"/>
    <property type="match status" value="1"/>
</dbReference>
<protein>
    <submittedName>
        <fullName evidence="2">Pilus assembly protein CpaE</fullName>
    </submittedName>
</protein>
<dbReference type="EMBL" id="FOLG01000004">
    <property type="protein sequence ID" value="SFC38306.1"/>
    <property type="molecule type" value="Genomic_DNA"/>
</dbReference>
<dbReference type="GO" id="GO:0051782">
    <property type="term" value="P:negative regulation of cell division"/>
    <property type="evidence" value="ECO:0007669"/>
    <property type="project" value="TreeGrafter"/>
</dbReference>
<dbReference type="Proteomes" id="UP000198728">
    <property type="component" value="Unassembled WGS sequence"/>
</dbReference>
<dbReference type="Pfam" id="PF13614">
    <property type="entry name" value="AAA_31"/>
    <property type="match status" value="1"/>
</dbReference>
<dbReference type="GO" id="GO:0009898">
    <property type="term" value="C:cytoplasmic side of plasma membrane"/>
    <property type="evidence" value="ECO:0007669"/>
    <property type="project" value="TreeGrafter"/>
</dbReference>
<sequence>MRYAGTSDAAGAFSRTKRPLREPDRARFLMKGERRMTSSVALQTEPAPVVACTVSRDVQDFDLLIEDMETELGEGWGDLSFDDAIAFLEQPDADALEFLAIAMNAQDEGNLVRIGELITMAGNRGVKVIVIAEDVSPSVLHRLLRSGATDFLPYPLPEGALREAIARLRVPDPRPMMPPGDPASFAHGTQTGREGAIFAVHGLAGGVGATTFAVNLAWELAIKDKKNGPSVCLLDLDFQTGSTSTYLDLPRRDLVYELLSDIPTMDTESFLQAMQVFGERLHVLTAPADMLPLDLVGPDDIAALLDMARANFDVVVIDMPKTLVSWTETVLGHANVYFAVMELDMRSAQNALRFVRLLKSEDLPYEKMRFALNRSPRYTDLQGKARVKRMAESLDIDIELMLPDGQKQISQACDHGLPLSENAGKNPLRKEIAKVAASLHELIASEVEAG</sequence>
<dbReference type="GO" id="GO:0016887">
    <property type="term" value="F:ATP hydrolysis activity"/>
    <property type="evidence" value="ECO:0007669"/>
    <property type="project" value="TreeGrafter"/>
</dbReference>
<feature type="domain" description="AAA" evidence="1">
    <location>
        <begin position="197"/>
        <end position="356"/>
    </location>
</feature>
<evidence type="ECO:0000313" key="3">
    <source>
        <dbReference type="Proteomes" id="UP000198728"/>
    </source>
</evidence>
<dbReference type="InterPro" id="IPR050625">
    <property type="entry name" value="ParA/MinD_ATPase"/>
</dbReference>
<dbReference type="PANTHER" id="PTHR43384">
    <property type="entry name" value="SEPTUM SITE-DETERMINING PROTEIN MIND HOMOLOG, CHLOROPLASTIC-RELATED"/>
    <property type="match status" value="1"/>
</dbReference>
<organism evidence="2 3">
    <name type="scientific">Tropicimonas isoalkanivorans</name>
    <dbReference type="NCBI Taxonomy" id="441112"/>
    <lineage>
        <taxon>Bacteria</taxon>
        <taxon>Pseudomonadati</taxon>
        <taxon>Pseudomonadota</taxon>
        <taxon>Alphaproteobacteria</taxon>
        <taxon>Rhodobacterales</taxon>
        <taxon>Roseobacteraceae</taxon>
        <taxon>Tropicimonas</taxon>
    </lineage>
</organism>
<accession>A0A1I1IPZ7</accession>
<dbReference type="GO" id="GO:0005524">
    <property type="term" value="F:ATP binding"/>
    <property type="evidence" value="ECO:0007669"/>
    <property type="project" value="TreeGrafter"/>
</dbReference>
<reference evidence="2 3" key="1">
    <citation type="submission" date="2016-10" db="EMBL/GenBank/DDBJ databases">
        <authorList>
            <person name="de Groot N.N."/>
        </authorList>
    </citation>
    <scope>NUCLEOTIDE SEQUENCE [LARGE SCALE GENOMIC DNA]</scope>
    <source>
        <strain evidence="2 3">DSM 19548</strain>
    </source>
</reference>
<evidence type="ECO:0000313" key="2">
    <source>
        <dbReference type="EMBL" id="SFC38306.1"/>
    </source>
</evidence>
<name>A0A1I1IPZ7_9RHOB</name>
<dbReference type="AlphaFoldDB" id="A0A1I1IPZ7"/>
<dbReference type="InterPro" id="IPR027417">
    <property type="entry name" value="P-loop_NTPase"/>
</dbReference>
<dbReference type="Gene3D" id="3.40.50.300">
    <property type="entry name" value="P-loop containing nucleotide triphosphate hydrolases"/>
    <property type="match status" value="1"/>
</dbReference>
<dbReference type="STRING" id="441112.SAMN04488094_104175"/>
<dbReference type="InterPro" id="IPR025669">
    <property type="entry name" value="AAA_dom"/>
</dbReference>
<dbReference type="SUPFAM" id="SSF52540">
    <property type="entry name" value="P-loop containing nucleoside triphosphate hydrolases"/>
    <property type="match status" value="1"/>
</dbReference>
<dbReference type="GO" id="GO:0005829">
    <property type="term" value="C:cytosol"/>
    <property type="evidence" value="ECO:0007669"/>
    <property type="project" value="TreeGrafter"/>
</dbReference>
<proteinExistence type="predicted"/>
<gene>
    <name evidence="2" type="ORF">SAMN04488094_104175</name>
</gene>